<feature type="compositionally biased region" description="Basic and acidic residues" evidence="1">
    <location>
        <begin position="24"/>
        <end position="57"/>
    </location>
</feature>
<keyword evidence="3" id="KW-1185">Reference proteome</keyword>
<evidence type="ECO:0000313" key="3">
    <source>
        <dbReference type="Proteomes" id="UP001341840"/>
    </source>
</evidence>
<evidence type="ECO:0000313" key="2">
    <source>
        <dbReference type="EMBL" id="MED6124318.1"/>
    </source>
</evidence>
<feature type="region of interest" description="Disordered" evidence="1">
    <location>
        <begin position="1"/>
        <end position="57"/>
    </location>
</feature>
<gene>
    <name evidence="2" type="ORF">PIB30_057868</name>
</gene>
<accession>A0ABU6RJR7</accession>
<evidence type="ECO:0000256" key="1">
    <source>
        <dbReference type="SAM" id="MobiDB-lite"/>
    </source>
</evidence>
<comment type="caution">
    <text evidence="2">The sequence shown here is derived from an EMBL/GenBank/DDBJ whole genome shotgun (WGS) entry which is preliminary data.</text>
</comment>
<protein>
    <submittedName>
        <fullName evidence="2">Uncharacterized protein</fullName>
    </submittedName>
</protein>
<name>A0ABU6RJR7_9FABA</name>
<dbReference type="EMBL" id="JASCZI010030687">
    <property type="protein sequence ID" value="MED6124318.1"/>
    <property type="molecule type" value="Genomic_DNA"/>
</dbReference>
<organism evidence="2 3">
    <name type="scientific">Stylosanthes scabra</name>
    <dbReference type="NCBI Taxonomy" id="79078"/>
    <lineage>
        <taxon>Eukaryota</taxon>
        <taxon>Viridiplantae</taxon>
        <taxon>Streptophyta</taxon>
        <taxon>Embryophyta</taxon>
        <taxon>Tracheophyta</taxon>
        <taxon>Spermatophyta</taxon>
        <taxon>Magnoliopsida</taxon>
        <taxon>eudicotyledons</taxon>
        <taxon>Gunneridae</taxon>
        <taxon>Pentapetalae</taxon>
        <taxon>rosids</taxon>
        <taxon>fabids</taxon>
        <taxon>Fabales</taxon>
        <taxon>Fabaceae</taxon>
        <taxon>Papilionoideae</taxon>
        <taxon>50 kb inversion clade</taxon>
        <taxon>dalbergioids sensu lato</taxon>
        <taxon>Dalbergieae</taxon>
        <taxon>Pterocarpus clade</taxon>
        <taxon>Stylosanthes</taxon>
    </lineage>
</organism>
<dbReference type="Proteomes" id="UP001341840">
    <property type="component" value="Unassembled WGS sequence"/>
</dbReference>
<sequence>MDIEEDIRSLQLESAEEETNGPVKPEDVKLEEVDKSEHMDEDPKLEVQAEPIHVEPK</sequence>
<proteinExistence type="predicted"/>
<reference evidence="2 3" key="1">
    <citation type="journal article" date="2023" name="Plants (Basel)">
        <title>Bridging the Gap: Combining Genomics and Transcriptomics Approaches to Understand Stylosanthes scabra, an Orphan Legume from the Brazilian Caatinga.</title>
        <authorList>
            <person name="Ferreira-Neto J.R.C."/>
            <person name="da Silva M.D."/>
            <person name="Binneck E."/>
            <person name="de Melo N.F."/>
            <person name="da Silva R.H."/>
            <person name="de Melo A.L.T.M."/>
            <person name="Pandolfi V."/>
            <person name="Bustamante F.O."/>
            <person name="Brasileiro-Vidal A.C."/>
            <person name="Benko-Iseppon A.M."/>
        </authorList>
    </citation>
    <scope>NUCLEOTIDE SEQUENCE [LARGE SCALE GENOMIC DNA]</scope>
    <source>
        <tissue evidence="2">Leaves</tissue>
    </source>
</reference>
<feature type="non-terminal residue" evidence="2">
    <location>
        <position position="57"/>
    </location>
</feature>